<comment type="caution">
    <text evidence="1">The sequence shown here is derived from an EMBL/GenBank/DDBJ whole genome shotgun (WGS) entry which is preliminary data.</text>
</comment>
<reference evidence="1" key="1">
    <citation type="submission" date="2022-10" db="EMBL/GenBank/DDBJ databases">
        <title>Culturing micro-colonial fungi from biological soil crusts in the Mojave desert and describing Neophaeococcomyces mojavensis, and introducing the new genera and species Taxawa tesnikishii.</title>
        <authorList>
            <person name="Kurbessoian T."/>
            <person name="Stajich J.E."/>
        </authorList>
    </citation>
    <scope>NUCLEOTIDE SEQUENCE</scope>
    <source>
        <strain evidence="1">JES_112</strain>
    </source>
</reference>
<organism evidence="1 2">
    <name type="scientific">Neophaeococcomyces mojaviensis</name>
    <dbReference type="NCBI Taxonomy" id="3383035"/>
    <lineage>
        <taxon>Eukaryota</taxon>
        <taxon>Fungi</taxon>
        <taxon>Dikarya</taxon>
        <taxon>Ascomycota</taxon>
        <taxon>Pezizomycotina</taxon>
        <taxon>Eurotiomycetes</taxon>
        <taxon>Chaetothyriomycetidae</taxon>
        <taxon>Chaetothyriales</taxon>
        <taxon>Chaetothyriales incertae sedis</taxon>
        <taxon>Neophaeococcomyces</taxon>
    </lineage>
</organism>
<protein>
    <submittedName>
        <fullName evidence="1">Uncharacterized protein</fullName>
    </submittedName>
</protein>
<evidence type="ECO:0000313" key="1">
    <source>
        <dbReference type="EMBL" id="KAJ9656228.1"/>
    </source>
</evidence>
<keyword evidence="2" id="KW-1185">Reference proteome</keyword>
<gene>
    <name evidence="1" type="ORF">H2198_005079</name>
</gene>
<sequence length="543" mass="58514">MKLILETGPSTAFSWISTAQVVPVGVFGLLVGRLGDIYGRRNFLLLGDVLGLIGCCVCATGKNINTLIGGGILIGTASACQQLAWASVSEMVPKKYRGFAIGLFELACVPPGAFGPIMGNAIAFYTTWRWAYWVPFILNCISFVMVFLFYHPKNQYIREEGKSRLQEVADLDWVGFLLTGVGLCLFLLGISFGGNQLPWKSGGTISMIVIGLLLLIACGIYEAYWDMVFPLFPPIVLGKIRAVTCVLVGTFLYGMLYYSMAVLWPQQVHALYTQGLLKIGWYASTLGIAGITSSPIFGALFTMGHARLLFIFIIVIGTVASGCMAISPATSTASTVLVALEGISVGGGMIVATAMLQLSVDHEYIGIVTALAVTFRNIGGAVGQVIYISIFTHRLETGFMKFVALPLLAAGVSPTNIEKVVEAFTGAAPESELAQLTPTQLEVGVRGVRQAFIHSLRIVYLVSIAFGVIGTVVACFCKDVDEHMTHQVDIKLDEGAKLRAVTDTGEGHIIRYEEQVLHSGHLRRHGDSQHATSNNEATTHNQD</sequence>
<proteinExistence type="predicted"/>
<dbReference type="EMBL" id="JAPDRQ010000081">
    <property type="protein sequence ID" value="KAJ9656228.1"/>
    <property type="molecule type" value="Genomic_DNA"/>
</dbReference>
<name>A0ACC3A6M3_9EURO</name>
<evidence type="ECO:0000313" key="2">
    <source>
        <dbReference type="Proteomes" id="UP001172386"/>
    </source>
</evidence>
<dbReference type="Proteomes" id="UP001172386">
    <property type="component" value="Unassembled WGS sequence"/>
</dbReference>
<accession>A0ACC3A6M3</accession>